<sequence length="70" mass="7556">MGRRPHTVFFSLAIISIPKISHAYLPRQSRASSCPTAACLPYSRLKTDLGTLTPHRGVATVAHHDLMGSG</sequence>
<reference evidence="2" key="2">
    <citation type="journal article" date="2015" name="Data Brief">
        <title>Shoot transcriptome of the giant reed, Arundo donax.</title>
        <authorList>
            <person name="Barrero R.A."/>
            <person name="Guerrero F.D."/>
            <person name="Moolhuijzen P."/>
            <person name="Goolsby J.A."/>
            <person name="Tidwell J."/>
            <person name="Bellgard S.E."/>
            <person name="Bellgard M.I."/>
        </authorList>
    </citation>
    <scope>NUCLEOTIDE SEQUENCE</scope>
    <source>
        <tissue evidence="2">Shoot tissue taken approximately 20 cm above the soil surface</tissue>
    </source>
</reference>
<organism evidence="2">
    <name type="scientific">Arundo donax</name>
    <name type="common">Giant reed</name>
    <name type="synonym">Donax arundinaceus</name>
    <dbReference type="NCBI Taxonomy" id="35708"/>
    <lineage>
        <taxon>Eukaryota</taxon>
        <taxon>Viridiplantae</taxon>
        <taxon>Streptophyta</taxon>
        <taxon>Embryophyta</taxon>
        <taxon>Tracheophyta</taxon>
        <taxon>Spermatophyta</taxon>
        <taxon>Magnoliopsida</taxon>
        <taxon>Liliopsida</taxon>
        <taxon>Poales</taxon>
        <taxon>Poaceae</taxon>
        <taxon>PACMAD clade</taxon>
        <taxon>Arundinoideae</taxon>
        <taxon>Arundineae</taxon>
        <taxon>Arundo</taxon>
    </lineage>
</organism>
<reference evidence="2" key="1">
    <citation type="submission" date="2014-09" db="EMBL/GenBank/DDBJ databases">
        <authorList>
            <person name="Magalhaes I.L.F."/>
            <person name="Oliveira U."/>
            <person name="Santos F.R."/>
            <person name="Vidigal T.H.D.A."/>
            <person name="Brescovit A.D."/>
            <person name="Santos A.J."/>
        </authorList>
    </citation>
    <scope>NUCLEOTIDE SEQUENCE</scope>
    <source>
        <tissue evidence="2">Shoot tissue taken approximately 20 cm above the soil surface</tissue>
    </source>
</reference>
<dbReference type="AlphaFoldDB" id="A0A0A8Z520"/>
<feature type="chain" id="PRO_5002044973" description="Secreted protein" evidence="1">
    <location>
        <begin position="24"/>
        <end position="70"/>
    </location>
</feature>
<name>A0A0A8Z520_ARUDO</name>
<keyword evidence="1" id="KW-0732">Signal</keyword>
<dbReference type="EMBL" id="GBRH01264004">
    <property type="protein sequence ID" value="JAD33891.1"/>
    <property type="molecule type" value="Transcribed_RNA"/>
</dbReference>
<protein>
    <recommendedName>
        <fullName evidence="3">Secreted protein</fullName>
    </recommendedName>
</protein>
<feature type="signal peptide" evidence="1">
    <location>
        <begin position="1"/>
        <end position="23"/>
    </location>
</feature>
<accession>A0A0A8Z520</accession>
<evidence type="ECO:0000256" key="1">
    <source>
        <dbReference type="SAM" id="SignalP"/>
    </source>
</evidence>
<evidence type="ECO:0008006" key="3">
    <source>
        <dbReference type="Google" id="ProtNLM"/>
    </source>
</evidence>
<proteinExistence type="predicted"/>
<evidence type="ECO:0000313" key="2">
    <source>
        <dbReference type="EMBL" id="JAD33891.1"/>
    </source>
</evidence>